<accession>S8EMN0</accession>
<evidence type="ECO:0000313" key="2">
    <source>
        <dbReference type="Proteomes" id="UP000015453"/>
    </source>
</evidence>
<dbReference type="PANTHER" id="PTHR33527:SF14">
    <property type="entry name" value="OS07G0274300 PROTEIN"/>
    <property type="match status" value="1"/>
</dbReference>
<name>S8EMN0_9LAMI</name>
<reference evidence="1 2" key="1">
    <citation type="journal article" date="2013" name="BMC Genomics">
        <title>The miniature genome of a carnivorous plant Genlisea aurea contains a low number of genes and short non-coding sequences.</title>
        <authorList>
            <person name="Leushkin E.V."/>
            <person name="Sutormin R.A."/>
            <person name="Nabieva E.R."/>
            <person name="Penin A.A."/>
            <person name="Kondrashov A.S."/>
            <person name="Logacheva M.D."/>
        </authorList>
    </citation>
    <scope>NUCLEOTIDE SEQUENCE [LARGE SCALE GENOMIC DNA]</scope>
</reference>
<feature type="non-terminal residue" evidence="1">
    <location>
        <position position="240"/>
    </location>
</feature>
<protein>
    <submittedName>
        <fullName evidence="1">Uncharacterized protein</fullName>
    </submittedName>
</protein>
<gene>
    <name evidence="1" type="ORF">M569_00820</name>
</gene>
<keyword evidence="2" id="KW-1185">Reference proteome</keyword>
<proteinExistence type="predicted"/>
<organism evidence="1 2">
    <name type="scientific">Genlisea aurea</name>
    <dbReference type="NCBI Taxonomy" id="192259"/>
    <lineage>
        <taxon>Eukaryota</taxon>
        <taxon>Viridiplantae</taxon>
        <taxon>Streptophyta</taxon>
        <taxon>Embryophyta</taxon>
        <taxon>Tracheophyta</taxon>
        <taxon>Spermatophyta</taxon>
        <taxon>Magnoliopsida</taxon>
        <taxon>eudicotyledons</taxon>
        <taxon>Gunneridae</taxon>
        <taxon>Pentapetalae</taxon>
        <taxon>asterids</taxon>
        <taxon>lamiids</taxon>
        <taxon>Lamiales</taxon>
        <taxon>Lentibulariaceae</taxon>
        <taxon>Genlisea</taxon>
    </lineage>
</organism>
<feature type="non-terminal residue" evidence="1">
    <location>
        <position position="1"/>
    </location>
</feature>
<dbReference type="EMBL" id="AUSU01000238">
    <property type="protein sequence ID" value="EPS73942.1"/>
    <property type="molecule type" value="Genomic_DNA"/>
</dbReference>
<comment type="caution">
    <text evidence="1">The sequence shown here is derived from an EMBL/GenBank/DDBJ whole genome shotgun (WGS) entry which is preliminary data.</text>
</comment>
<dbReference type="Proteomes" id="UP000015453">
    <property type="component" value="Unassembled WGS sequence"/>
</dbReference>
<dbReference type="AlphaFoldDB" id="S8EMN0"/>
<dbReference type="PANTHER" id="PTHR33527">
    <property type="entry name" value="OS07G0274300 PROTEIN"/>
    <property type="match status" value="1"/>
</dbReference>
<sequence>EELKLFYAIDRDLYRILVTDLRRSPAESMHVMALWLWLERVGLCNIVGKILSLAPPLINRLADEATICLDIISSNQFRIPASTPEIPLTRSALLNPPPEPFSVEYLRKNRSGVHDAVRNLVSDVCIPALSDVAGVGGADPSARSSSSSSGRASRTMFATFSKGYPVSEGEVREFFGRRFGDDCIESLRMQEVRRESREQALYARVVFVRSSIIGTILKGGDKAKFSINGKHVWMRQFVPR</sequence>
<evidence type="ECO:0000313" key="1">
    <source>
        <dbReference type="EMBL" id="EPS73942.1"/>
    </source>
</evidence>
<dbReference type="OrthoDB" id="1882251at2759"/>